<feature type="non-terminal residue" evidence="8">
    <location>
        <position position="404"/>
    </location>
</feature>
<comment type="caution">
    <text evidence="8">The sequence shown here is derived from an EMBL/GenBank/DDBJ whole genome shotgun (WGS) entry which is preliminary data.</text>
</comment>
<evidence type="ECO:0000256" key="1">
    <source>
        <dbReference type="ARBA" id="ARBA00012513"/>
    </source>
</evidence>
<dbReference type="Gene3D" id="3.30.200.20">
    <property type="entry name" value="Phosphorylase Kinase, domain 1"/>
    <property type="match status" value="1"/>
</dbReference>
<feature type="domain" description="Protein kinase" evidence="7">
    <location>
        <begin position="62"/>
        <end position="383"/>
    </location>
</feature>
<dbReference type="STRING" id="1182545.A0A072P8G6"/>
<keyword evidence="3" id="KW-0547">Nucleotide-binding</keyword>
<dbReference type="RefSeq" id="XP_013254435.1">
    <property type="nucleotide sequence ID" value="XM_013398981.1"/>
</dbReference>
<organism evidence="8 9">
    <name type="scientific">Exophiala aquamarina CBS 119918</name>
    <dbReference type="NCBI Taxonomy" id="1182545"/>
    <lineage>
        <taxon>Eukaryota</taxon>
        <taxon>Fungi</taxon>
        <taxon>Dikarya</taxon>
        <taxon>Ascomycota</taxon>
        <taxon>Pezizomycotina</taxon>
        <taxon>Eurotiomycetes</taxon>
        <taxon>Chaetothyriomycetidae</taxon>
        <taxon>Chaetothyriales</taxon>
        <taxon>Herpotrichiellaceae</taxon>
        <taxon>Exophiala</taxon>
    </lineage>
</organism>
<evidence type="ECO:0000256" key="6">
    <source>
        <dbReference type="SAM" id="Coils"/>
    </source>
</evidence>
<proteinExistence type="predicted"/>
<dbReference type="EMBL" id="AMGV01000021">
    <property type="protein sequence ID" value="KEF51845.1"/>
    <property type="molecule type" value="Genomic_DNA"/>
</dbReference>
<dbReference type="Proteomes" id="UP000027920">
    <property type="component" value="Unassembled WGS sequence"/>
</dbReference>
<evidence type="ECO:0000256" key="5">
    <source>
        <dbReference type="ARBA" id="ARBA00022840"/>
    </source>
</evidence>
<dbReference type="GO" id="GO:0005524">
    <property type="term" value="F:ATP binding"/>
    <property type="evidence" value="ECO:0007669"/>
    <property type="project" value="UniProtKB-KW"/>
</dbReference>
<dbReference type="GeneID" id="25287077"/>
<keyword evidence="8" id="KW-0723">Serine/threonine-protein kinase</keyword>
<dbReference type="InterPro" id="IPR008271">
    <property type="entry name" value="Ser/Thr_kinase_AS"/>
</dbReference>
<evidence type="ECO:0000256" key="4">
    <source>
        <dbReference type="ARBA" id="ARBA00022777"/>
    </source>
</evidence>
<dbReference type="InterPro" id="IPR050660">
    <property type="entry name" value="NEK_Ser/Thr_kinase"/>
</dbReference>
<dbReference type="HOGENOM" id="CLU_660629_0_0_1"/>
<accession>A0A072P8G6</accession>
<gene>
    <name evidence="8" type="ORF">A1O9_12183</name>
</gene>
<dbReference type="PANTHER" id="PTHR43671:SF13">
    <property type="entry name" value="SERINE_THREONINE-PROTEIN KINASE NEK2"/>
    <property type="match status" value="1"/>
</dbReference>
<sequence length="404" mass="47143">MEISVIKETGDINERARWTQNRKKKESRTAKWSEKRWYNSYCREFGLSRARMKTNEDQDAEWECKDLLGKGAFGVVGLWVKSDAKGRVLDAIAIKQTNAERRERTSRGETTLPWEALIMNELQQRGCTNIVQIRRIIYFPLEKPVQWRFYMEVSRFGTMTDLIEAYMDKGLRLPEAFIWQAFNEFAKVAVHMSCARFHKSVAPKGENPFVLHLDLKHDNVLLGEPPSREDGLHYPSVRVADWGLAEFTSIESSENSDKWRGYGTLCWMPPEQRRYGEYGRHWKRNVFGSPTAPFTMKHVVWQIAACVYGLMNVEKHNETINKKVDAFENREARLREQGYSVLGGYSSSIYTKSLCRLVELCLLVDPKLRPSPRTLRDKTHEGWKPHFEKFKKNGFKNLEPMSFP</sequence>
<dbReference type="AlphaFoldDB" id="A0A072P8G6"/>
<name>A0A072P8G6_9EURO</name>
<feature type="coiled-coil region" evidence="6">
    <location>
        <begin position="310"/>
        <end position="337"/>
    </location>
</feature>
<keyword evidence="2" id="KW-0808">Transferase</keyword>
<dbReference type="SMART" id="SM00220">
    <property type="entry name" value="S_TKc"/>
    <property type="match status" value="1"/>
</dbReference>
<keyword evidence="4 8" id="KW-0418">Kinase</keyword>
<evidence type="ECO:0000313" key="8">
    <source>
        <dbReference type="EMBL" id="KEF51845.1"/>
    </source>
</evidence>
<dbReference type="EC" id="2.7.11.1" evidence="1"/>
<evidence type="ECO:0000256" key="3">
    <source>
        <dbReference type="ARBA" id="ARBA00022741"/>
    </source>
</evidence>
<dbReference type="PROSITE" id="PS00108">
    <property type="entry name" value="PROTEIN_KINASE_ST"/>
    <property type="match status" value="1"/>
</dbReference>
<dbReference type="Gene3D" id="1.10.510.10">
    <property type="entry name" value="Transferase(Phosphotransferase) domain 1"/>
    <property type="match status" value="1"/>
</dbReference>
<dbReference type="OrthoDB" id="310217at2759"/>
<dbReference type="InterPro" id="IPR011009">
    <property type="entry name" value="Kinase-like_dom_sf"/>
</dbReference>
<dbReference type="GO" id="GO:0004674">
    <property type="term" value="F:protein serine/threonine kinase activity"/>
    <property type="evidence" value="ECO:0007669"/>
    <property type="project" value="UniProtKB-KW"/>
</dbReference>
<dbReference type="InterPro" id="IPR000719">
    <property type="entry name" value="Prot_kinase_dom"/>
</dbReference>
<reference evidence="8 9" key="1">
    <citation type="submission" date="2013-03" db="EMBL/GenBank/DDBJ databases">
        <title>The Genome Sequence of Exophiala aquamarina CBS 119918.</title>
        <authorList>
            <consortium name="The Broad Institute Genomics Platform"/>
            <person name="Cuomo C."/>
            <person name="de Hoog S."/>
            <person name="Gorbushina A."/>
            <person name="Walker B."/>
            <person name="Young S.K."/>
            <person name="Zeng Q."/>
            <person name="Gargeya S."/>
            <person name="Fitzgerald M."/>
            <person name="Haas B."/>
            <person name="Abouelleil A."/>
            <person name="Allen A.W."/>
            <person name="Alvarado L."/>
            <person name="Arachchi H.M."/>
            <person name="Berlin A.M."/>
            <person name="Chapman S.B."/>
            <person name="Gainer-Dewar J."/>
            <person name="Goldberg J."/>
            <person name="Griggs A."/>
            <person name="Gujja S."/>
            <person name="Hansen M."/>
            <person name="Howarth C."/>
            <person name="Imamovic A."/>
            <person name="Ireland A."/>
            <person name="Larimer J."/>
            <person name="McCowan C."/>
            <person name="Murphy C."/>
            <person name="Pearson M."/>
            <person name="Poon T.W."/>
            <person name="Priest M."/>
            <person name="Roberts A."/>
            <person name="Saif S."/>
            <person name="Shea T."/>
            <person name="Sisk P."/>
            <person name="Sykes S."/>
            <person name="Wortman J."/>
            <person name="Nusbaum C."/>
            <person name="Birren B."/>
        </authorList>
    </citation>
    <scope>NUCLEOTIDE SEQUENCE [LARGE SCALE GENOMIC DNA]</scope>
    <source>
        <strain evidence="8 9">CBS 119918</strain>
    </source>
</reference>
<dbReference type="PANTHER" id="PTHR43671">
    <property type="entry name" value="SERINE/THREONINE-PROTEIN KINASE NEK"/>
    <property type="match status" value="1"/>
</dbReference>
<evidence type="ECO:0000313" key="9">
    <source>
        <dbReference type="Proteomes" id="UP000027920"/>
    </source>
</evidence>
<keyword evidence="9" id="KW-1185">Reference proteome</keyword>
<protein>
    <recommendedName>
        <fullName evidence="1">non-specific serine/threonine protein kinase</fullName>
        <ecNumber evidence="1">2.7.11.1</ecNumber>
    </recommendedName>
</protein>
<dbReference type="SUPFAM" id="SSF56112">
    <property type="entry name" value="Protein kinase-like (PK-like)"/>
    <property type="match status" value="1"/>
</dbReference>
<evidence type="ECO:0000256" key="2">
    <source>
        <dbReference type="ARBA" id="ARBA00022679"/>
    </source>
</evidence>
<keyword evidence="5" id="KW-0067">ATP-binding</keyword>
<keyword evidence="6" id="KW-0175">Coiled coil</keyword>
<dbReference type="PROSITE" id="PS50011">
    <property type="entry name" value="PROTEIN_KINASE_DOM"/>
    <property type="match status" value="1"/>
</dbReference>
<dbReference type="VEuPathDB" id="FungiDB:A1O9_12183"/>
<evidence type="ECO:0000259" key="7">
    <source>
        <dbReference type="PROSITE" id="PS50011"/>
    </source>
</evidence>
<dbReference type="Pfam" id="PF00069">
    <property type="entry name" value="Pkinase"/>
    <property type="match status" value="1"/>
</dbReference>